<dbReference type="AlphaFoldDB" id="A0A8A0RLF6"/>
<name>A0A8A0RLF6_9FIRM</name>
<accession>A0A8A0RLF6</accession>
<gene>
    <name evidence="1" type="ORF">H0A61_01596</name>
</gene>
<dbReference type="RefSeq" id="WP_206706595.1">
    <property type="nucleotide sequence ID" value="NZ_CP059066.1"/>
</dbReference>
<dbReference type="EMBL" id="CP059066">
    <property type="protein sequence ID" value="QSQ09235.1"/>
    <property type="molecule type" value="Genomic_DNA"/>
</dbReference>
<evidence type="ECO:0000313" key="2">
    <source>
        <dbReference type="Proteomes" id="UP000662904"/>
    </source>
</evidence>
<dbReference type="KEGG" id="kme:H0A61_01596"/>
<keyword evidence="2" id="KW-1185">Reference proteome</keyword>
<proteinExistence type="predicted"/>
<sequence>MCMYDTKPPFRELIKDLLLMSLSAGDLSRALDAVSESVTTFYPDVKIWFAETLGRRQSFLSGAGKESFLPPERTQLSDRYAVFMQNAQNIPPEEKEILLSIFKIITVIYEDG</sequence>
<protein>
    <submittedName>
        <fullName evidence="1">Uncharacterized protein</fullName>
    </submittedName>
</protein>
<dbReference type="Proteomes" id="UP000662904">
    <property type="component" value="Chromosome"/>
</dbReference>
<organism evidence="1 2">
    <name type="scientific">Koleobacter methoxysyntrophicus</name>
    <dbReference type="NCBI Taxonomy" id="2751313"/>
    <lineage>
        <taxon>Bacteria</taxon>
        <taxon>Bacillati</taxon>
        <taxon>Bacillota</taxon>
        <taxon>Clostridia</taxon>
        <taxon>Koleobacterales</taxon>
        <taxon>Koleobacteraceae</taxon>
        <taxon>Koleobacter</taxon>
    </lineage>
</organism>
<evidence type="ECO:0000313" key="1">
    <source>
        <dbReference type="EMBL" id="QSQ09235.1"/>
    </source>
</evidence>
<reference evidence="1" key="1">
    <citation type="submission" date="2020-07" db="EMBL/GenBank/DDBJ databases">
        <title>Koleobacter methoxysyntrophicus gen. nov., sp. nov., a novel anaerobic bacterium isolated from deep subsurface oil field and proposal of Koleobacterales ord. nov. in the phylum Firmicutes.</title>
        <authorList>
            <person name="Sakamoto S."/>
            <person name="Tamaki H."/>
        </authorList>
    </citation>
    <scope>NUCLEOTIDE SEQUENCE</scope>
    <source>
        <strain evidence="1">NRmbB1</strain>
    </source>
</reference>